<sequence>MRPDRPKAVSASVALLVATHMIGLAQMIGLSGTLDVPLWLPYSALAVLYSLLIFLIVKMMRGSQLARTAYTAVGLLGLVSTASSANHLGMGWLMVAAKLAALTLLYIPSSDAWFAARSGEAHSSKKTA</sequence>
<keyword evidence="1" id="KW-0812">Transmembrane</keyword>
<keyword evidence="1" id="KW-1133">Transmembrane helix</keyword>
<evidence type="ECO:0000313" key="3">
    <source>
        <dbReference type="Proteomes" id="UP000247346"/>
    </source>
</evidence>
<name>A0A2P5YZ68_9XANT</name>
<protein>
    <recommendedName>
        <fullName evidence="4">DoxX family protein</fullName>
    </recommendedName>
</protein>
<dbReference type="GeneID" id="93877012"/>
<evidence type="ECO:0008006" key="4">
    <source>
        <dbReference type="Google" id="ProtNLM"/>
    </source>
</evidence>
<dbReference type="EMBL" id="MDEK01000022">
    <property type="protein sequence ID" value="PPU80106.1"/>
    <property type="molecule type" value="Genomic_DNA"/>
</dbReference>
<dbReference type="RefSeq" id="WP_010340819.1">
    <property type="nucleotide sequence ID" value="NZ_CP132343.1"/>
</dbReference>
<dbReference type="Proteomes" id="UP000247346">
    <property type="component" value="Unassembled WGS sequence"/>
</dbReference>
<gene>
    <name evidence="2" type="ORF">XsacCFBP4641_19190</name>
</gene>
<comment type="caution">
    <text evidence="2">The sequence shown here is derived from an EMBL/GenBank/DDBJ whole genome shotgun (WGS) entry which is preliminary data.</text>
</comment>
<proteinExistence type="predicted"/>
<dbReference type="OrthoDB" id="6059016at2"/>
<reference evidence="2 3" key="1">
    <citation type="submission" date="2016-08" db="EMBL/GenBank/DDBJ databases">
        <authorList>
            <person name="Seilhamer J.J."/>
        </authorList>
    </citation>
    <scope>NUCLEOTIDE SEQUENCE [LARGE SCALE GENOMIC DNA]</scope>
    <source>
        <strain evidence="2 3">CFBP4641</strain>
    </source>
</reference>
<dbReference type="AlphaFoldDB" id="A0A2P5YZ68"/>
<organism evidence="2 3">
    <name type="scientific">Xanthomonas sacchari</name>
    <dbReference type="NCBI Taxonomy" id="56458"/>
    <lineage>
        <taxon>Bacteria</taxon>
        <taxon>Pseudomonadati</taxon>
        <taxon>Pseudomonadota</taxon>
        <taxon>Gammaproteobacteria</taxon>
        <taxon>Lysobacterales</taxon>
        <taxon>Lysobacteraceae</taxon>
        <taxon>Xanthomonas</taxon>
    </lineage>
</organism>
<keyword evidence="1" id="KW-0472">Membrane</keyword>
<feature type="transmembrane region" description="Helical" evidence="1">
    <location>
        <begin position="69"/>
        <end position="89"/>
    </location>
</feature>
<evidence type="ECO:0000256" key="1">
    <source>
        <dbReference type="SAM" id="Phobius"/>
    </source>
</evidence>
<accession>A0A2P5YZ68</accession>
<feature type="transmembrane region" description="Helical" evidence="1">
    <location>
        <begin position="37"/>
        <end position="57"/>
    </location>
</feature>
<evidence type="ECO:0000313" key="2">
    <source>
        <dbReference type="EMBL" id="PPU80106.1"/>
    </source>
</evidence>